<evidence type="ECO:0000313" key="2">
    <source>
        <dbReference type="EMBL" id="RAH80699.1"/>
    </source>
</evidence>
<dbReference type="EMBL" id="KZ824801">
    <property type="protein sequence ID" value="RAH80699.1"/>
    <property type="molecule type" value="Genomic_DNA"/>
</dbReference>
<dbReference type="AlphaFoldDB" id="A0A8T8WZE5"/>
<gene>
    <name evidence="2" type="ORF">BO86DRAFT_122280</name>
</gene>
<evidence type="ECO:0000256" key="1">
    <source>
        <dbReference type="SAM" id="MobiDB-lite"/>
    </source>
</evidence>
<evidence type="ECO:0000313" key="3">
    <source>
        <dbReference type="Proteomes" id="UP000249497"/>
    </source>
</evidence>
<feature type="compositionally biased region" description="Gly residues" evidence="1">
    <location>
        <begin position="153"/>
        <end position="169"/>
    </location>
</feature>
<sequence length="186" mass="19636">MLLRGVKLPQPALDNGDIQAVKSRAQHSGRSFGGAPFRNGRGGRMNYASNRNDSDRPNPFAAHLDPKFAPPGNSNAPMGMSSGWAPPGSGHGGYSRGPPPPPRGGSYHRGGHYSGQQHQNAPGNNYDYYGRSQQGYYQQGSYGNNSGNQYQGRHGGGGGNGGYGRGGYQGRDHYSSRGSGGGYGRY</sequence>
<organism evidence="2 3">
    <name type="scientific">Aspergillus japonicus CBS 114.51</name>
    <dbReference type="NCBI Taxonomy" id="1448312"/>
    <lineage>
        <taxon>Eukaryota</taxon>
        <taxon>Fungi</taxon>
        <taxon>Dikarya</taxon>
        <taxon>Ascomycota</taxon>
        <taxon>Pezizomycotina</taxon>
        <taxon>Eurotiomycetes</taxon>
        <taxon>Eurotiomycetidae</taxon>
        <taxon>Eurotiales</taxon>
        <taxon>Aspergillaceae</taxon>
        <taxon>Aspergillus</taxon>
        <taxon>Aspergillus subgen. Circumdati</taxon>
    </lineage>
</organism>
<protein>
    <submittedName>
        <fullName evidence="2">Uncharacterized protein</fullName>
    </submittedName>
</protein>
<proteinExistence type="predicted"/>
<keyword evidence="3" id="KW-1185">Reference proteome</keyword>
<dbReference type="OrthoDB" id="28245at2759"/>
<dbReference type="RefSeq" id="XP_025526593.1">
    <property type="nucleotide sequence ID" value="XM_025666020.1"/>
</dbReference>
<dbReference type="Proteomes" id="UP000249497">
    <property type="component" value="Unassembled WGS sequence"/>
</dbReference>
<feature type="region of interest" description="Disordered" evidence="1">
    <location>
        <begin position="1"/>
        <end position="186"/>
    </location>
</feature>
<reference evidence="2 3" key="1">
    <citation type="submission" date="2018-02" db="EMBL/GenBank/DDBJ databases">
        <title>The genomes of Aspergillus section Nigri reveals drivers in fungal speciation.</title>
        <authorList>
            <consortium name="DOE Joint Genome Institute"/>
            <person name="Vesth T.C."/>
            <person name="Nybo J."/>
            <person name="Theobald S."/>
            <person name="Brandl J."/>
            <person name="Frisvad J.C."/>
            <person name="Nielsen K.F."/>
            <person name="Lyhne E.K."/>
            <person name="Kogle M.E."/>
            <person name="Kuo A."/>
            <person name="Riley R."/>
            <person name="Clum A."/>
            <person name="Nolan M."/>
            <person name="Lipzen A."/>
            <person name="Salamov A."/>
            <person name="Henrissat B."/>
            <person name="Wiebenga A."/>
            <person name="De vries R.P."/>
            <person name="Grigoriev I.V."/>
            <person name="Mortensen U.H."/>
            <person name="Andersen M.R."/>
            <person name="Baker S.E."/>
        </authorList>
    </citation>
    <scope>NUCLEOTIDE SEQUENCE [LARGE SCALE GENOMIC DNA]</scope>
    <source>
        <strain evidence="2 3">CBS 114.51</strain>
    </source>
</reference>
<dbReference type="GeneID" id="37169712"/>
<name>A0A8T8WZE5_ASPJA</name>
<accession>A0A8T8WZE5</accession>
<feature type="compositionally biased region" description="Low complexity" evidence="1">
    <location>
        <begin position="128"/>
        <end position="152"/>
    </location>
</feature>